<sequence>MISSQITNPKAVESDQIKKRFDPMGRFFVIMICTLSALVAISATTIALLAITRPPWHGSTNLFLAIYGLKLATDPLSGVFLLISGSLGVMVIPHLYGYLRRNHLPTTTVIAIPIFIFTMALVPLANSTPTFFFFWELMALASVPLVAAHPNDQSGRRATFVYLAMTQLGAMAILVALAIISASHPGTPLAGLSALSSRDSNTLRSLAFLLALIGFGSKAGIVPFHIWLPKAHPQAPGPASALMSGAMVSLGIYGIIRFCILSLGTGAKWWAITLIVFGSITAIYGILQASVNKDLKVLLAYSTAENMGLALIAIGLFQLFRILHLPNLAAEALGAGVLILVAHGLFKGLAFLVAGSIQSEIGITDLDQLGGLAKIMPVSTVGFGIAALSASGLPFGSAFIGEWLLLQTIIHLPRDIGSLVLIGPIALGVVALTAGLSVLTMVKAFGIGFLGTPRSKRAGEAHESSTTMSTSIIALMIANLGLAFDPGVINFVILHLSESISGVYPRIALGSRISITTTSSAIFPSIGAALFIVGAIAIYLIRRFTASKRPQPLDEIRWGCGAKELTPKMQYTATSFAEPLERIFSDILVPRRDIETDAFDSLDLIVKRIDLRESPHDAIETALWNRLARALDLVASQFRRFHNGSLIRYLMLGGLGFAVVMVVTH</sequence>
<feature type="transmembrane region" description="Helical" evidence="8">
    <location>
        <begin position="332"/>
        <end position="354"/>
    </location>
</feature>
<evidence type="ECO:0000256" key="7">
    <source>
        <dbReference type="RuleBase" id="RU000320"/>
    </source>
</evidence>
<evidence type="ECO:0000259" key="9">
    <source>
        <dbReference type="Pfam" id="PF00361"/>
    </source>
</evidence>
<keyword evidence="4 8" id="KW-1133">Transmembrane helix</keyword>
<dbReference type="AlphaFoldDB" id="A0A0D8HJ77"/>
<keyword evidence="2" id="KW-1003">Cell membrane</keyword>
<evidence type="ECO:0000256" key="1">
    <source>
        <dbReference type="ARBA" id="ARBA00004651"/>
    </source>
</evidence>
<feature type="transmembrane region" description="Helical" evidence="8">
    <location>
        <begin position="131"/>
        <end position="148"/>
    </location>
</feature>
<keyword evidence="5 10" id="KW-0560">Oxidoreductase</keyword>
<evidence type="ECO:0000256" key="5">
    <source>
        <dbReference type="ARBA" id="ARBA00023002"/>
    </source>
</evidence>
<dbReference type="PRINTS" id="PR01437">
    <property type="entry name" value="NUOXDRDTASE4"/>
</dbReference>
<feature type="transmembrane region" description="Helical" evidence="8">
    <location>
        <begin position="203"/>
        <end position="228"/>
    </location>
</feature>
<evidence type="ECO:0000256" key="6">
    <source>
        <dbReference type="ARBA" id="ARBA00023136"/>
    </source>
</evidence>
<dbReference type="InterPro" id="IPR052175">
    <property type="entry name" value="ComplexI-like_HydComp"/>
</dbReference>
<dbReference type="InterPro" id="IPR003918">
    <property type="entry name" value="NADH_UbQ_OxRdtase"/>
</dbReference>
<reference evidence="10 11" key="1">
    <citation type="submission" date="2015-01" db="EMBL/GenBank/DDBJ databases">
        <title>Draft genome of the acidophilic iron oxidizer Acidithrix ferrooxidans strain Py-F3.</title>
        <authorList>
            <person name="Poehlein A."/>
            <person name="Eisen S."/>
            <person name="Schloemann M."/>
            <person name="Johnson B.D."/>
            <person name="Daniel R."/>
            <person name="Muehling M."/>
        </authorList>
    </citation>
    <scope>NUCLEOTIDE SEQUENCE [LARGE SCALE GENOMIC DNA]</scope>
    <source>
        <strain evidence="10 11">Py-F3</strain>
    </source>
</reference>
<gene>
    <name evidence="10" type="primary">hyfB1</name>
    <name evidence="10" type="ORF">AXFE_19600</name>
</gene>
<feature type="transmembrane region" description="Helical" evidence="8">
    <location>
        <begin position="160"/>
        <end position="183"/>
    </location>
</feature>
<proteinExistence type="predicted"/>
<feature type="transmembrane region" description="Helical" evidence="8">
    <location>
        <begin position="104"/>
        <end position="125"/>
    </location>
</feature>
<dbReference type="PATRIC" id="fig|1280514.3.peg.2581"/>
<keyword evidence="6 8" id="KW-0472">Membrane</keyword>
<protein>
    <submittedName>
        <fullName evidence="10">Hydrogenase-4 component B</fullName>
        <ecNumber evidence="10">1.-.-.-</ecNumber>
    </submittedName>
</protein>
<dbReference type="Proteomes" id="UP000032360">
    <property type="component" value="Unassembled WGS sequence"/>
</dbReference>
<dbReference type="InterPro" id="IPR001750">
    <property type="entry name" value="ND/Mrp_TM"/>
</dbReference>
<feature type="transmembrane region" description="Helical" evidence="8">
    <location>
        <begin position="269"/>
        <end position="287"/>
    </location>
</feature>
<dbReference type="GO" id="GO:0005886">
    <property type="term" value="C:plasma membrane"/>
    <property type="evidence" value="ECO:0007669"/>
    <property type="project" value="UniProtKB-SubCell"/>
</dbReference>
<dbReference type="GO" id="GO:0008137">
    <property type="term" value="F:NADH dehydrogenase (ubiquinone) activity"/>
    <property type="evidence" value="ECO:0007669"/>
    <property type="project" value="InterPro"/>
</dbReference>
<evidence type="ECO:0000313" key="11">
    <source>
        <dbReference type="Proteomes" id="UP000032360"/>
    </source>
</evidence>
<dbReference type="PANTHER" id="PTHR42682">
    <property type="entry name" value="HYDROGENASE-4 COMPONENT F"/>
    <property type="match status" value="1"/>
</dbReference>
<feature type="transmembrane region" description="Helical" evidence="8">
    <location>
        <begin position="472"/>
        <end position="496"/>
    </location>
</feature>
<feature type="transmembrane region" description="Helical" evidence="8">
    <location>
        <begin position="375"/>
        <end position="400"/>
    </location>
</feature>
<accession>A0A0D8HJ77</accession>
<dbReference type="EC" id="1.-.-.-" evidence="10"/>
<feature type="transmembrane region" description="Helical" evidence="8">
    <location>
        <begin position="646"/>
        <end position="664"/>
    </location>
</feature>
<feature type="transmembrane region" description="Helical" evidence="8">
    <location>
        <begin position="420"/>
        <end position="451"/>
    </location>
</feature>
<dbReference type="GO" id="GO:0042773">
    <property type="term" value="P:ATP synthesis coupled electron transport"/>
    <property type="evidence" value="ECO:0007669"/>
    <property type="project" value="InterPro"/>
</dbReference>
<name>A0A0D8HJ77_9ACTN</name>
<feature type="transmembrane region" description="Helical" evidence="8">
    <location>
        <begin position="299"/>
        <end position="320"/>
    </location>
</feature>
<dbReference type="EMBL" id="JXYS01000062">
    <property type="protein sequence ID" value="KJF17151.1"/>
    <property type="molecule type" value="Genomic_DNA"/>
</dbReference>
<keyword evidence="11" id="KW-1185">Reference proteome</keyword>
<dbReference type="PANTHER" id="PTHR42682:SF3">
    <property type="entry name" value="FORMATE HYDROGENLYASE SUBUNIT 3-RELATED"/>
    <property type="match status" value="1"/>
</dbReference>
<feature type="transmembrane region" description="Helical" evidence="8">
    <location>
        <begin position="521"/>
        <end position="541"/>
    </location>
</feature>
<comment type="caution">
    <text evidence="10">The sequence shown here is derived from an EMBL/GenBank/DDBJ whole genome shotgun (WGS) entry which is preliminary data.</text>
</comment>
<feature type="transmembrane region" description="Helical" evidence="8">
    <location>
        <begin position="71"/>
        <end position="92"/>
    </location>
</feature>
<evidence type="ECO:0000313" key="10">
    <source>
        <dbReference type="EMBL" id="KJF17151.1"/>
    </source>
</evidence>
<feature type="domain" description="NADH:quinone oxidoreductase/Mrp antiporter transmembrane" evidence="9">
    <location>
        <begin position="126"/>
        <end position="412"/>
    </location>
</feature>
<dbReference type="GO" id="GO:0016491">
    <property type="term" value="F:oxidoreductase activity"/>
    <property type="evidence" value="ECO:0007669"/>
    <property type="project" value="UniProtKB-KW"/>
</dbReference>
<keyword evidence="3 7" id="KW-0812">Transmembrane</keyword>
<evidence type="ECO:0000256" key="8">
    <source>
        <dbReference type="SAM" id="Phobius"/>
    </source>
</evidence>
<evidence type="ECO:0000256" key="2">
    <source>
        <dbReference type="ARBA" id="ARBA00022475"/>
    </source>
</evidence>
<evidence type="ECO:0000256" key="4">
    <source>
        <dbReference type="ARBA" id="ARBA00022989"/>
    </source>
</evidence>
<dbReference type="Pfam" id="PF00361">
    <property type="entry name" value="Proton_antipo_M"/>
    <property type="match status" value="1"/>
</dbReference>
<dbReference type="STRING" id="1280514.AXFE_19600"/>
<comment type="subcellular location">
    <subcellularLocation>
        <location evidence="1">Cell membrane</location>
        <topology evidence="1">Multi-pass membrane protein</topology>
    </subcellularLocation>
    <subcellularLocation>
        <location evidence="7">Membrane</location>
        <topology evidence="7">Multi-pass membrane protein</topology>
    </subcellularLocation>
</comment>
<organism evidence="10 11">
    <name type="scientific">Acidithrix ferrooxidans</name>
    <dbReference type="NCBI Taxonomy" id="1280514"/>
    <lineage>
        <taxon>Bacteria</taxon>
        <taxon>Bacillati</taxon>
        <taxon>Actinomycetota</taxon>
        <taxon>Acidimicrobiia</taxon>
        <taxon>Acidimicrobiales</taxon>
        <taxon>Acidimicrobiaceae</taxon>
        <taxon>Acidithrix</taxon>
    </lineage>
</organism>
<feature type="transmembrane region" description="Helical" evidence="8">
    <location>
        <begin position="240"/>
        <end position="263"/>
    </location>
</feature>
<feature type="transmembrane region" description="Helical" evidence="8">
    <location>
        <begin position="27"/>
        <end position="51"/>
    </location>
</feature>
<evidence type="ECO:0000256" key="3">
    <source>
        <dbReference type="ARBA" id="ARBA00022692"/>
    </source>
</evidence>